<dbReference type="Proteomes" id="UP000297900">
    <property type="component" value="Unassembled WGS sequence"/>
</dbReference>
<evidence type="ECO:0000313" key="2">
    <source>
        <dbReference type="Proteomes" id="UP000297900"/>
    </source>
</evidence>
<proteinExistence type="predicted"/>
<gene>
    <name evidence="1" type="ORF">E2980_23445</name>
</gene>
<evidence type="ECO:0000313" key="1">
    <source>
        <dbReference type="EMBL" id="TFE19359.1"/>
    </source>
</evidence>
<dbReference type="GO" id="GO:0016791">
    <property type="term" value="F:phosphatase activity"/>
    <property type="evidence" value="ECO:0007669"/>
    <property type="project" value="TreeGrafter"/>
</dbReference>
<comment type="caution">
    <text evidence="1">The sequence shown here is derived from an EMBL/GenBank/DDBJ whole genome shotgun (WGS) entry which is preliminary data.</text>
</comment>
<dbReference type="InterPro" id="IPR029033">
    <property type="entry name" value="His_PPase_superfam"/>
</dbReference>
<dbReference type="InterPro" id="IPR050275">
    <property type="entry name" value="PGM_Phosphatase"/>
</dbReference>
<dbReference type="RefSeq" id="WP_135154654.1">
    <property type="nucleotide sequence ID" value="NZ_SOMN01000069.1"/>
</dbReference>
<dbReference type="AlphaFoldDB" id="A0A4Y8LNZ3"/>
<dbReference type="PANTHER" id="PTHR48100:SF1">
    <property type="entry name" value="HISTIDINE PHOSPHATASE FAMILY PROTEIN-RELATED"/>
    <property type="match status" value="1"/>
</dbReference>
<accession>A0A4Y8LNZ3</accession>
<dbReference type="Gene3D" id="3.40.50.1240">
    <property type="entry name" value="Phosphoglycerate mutase-like"/>
    <property type="match status" value="1"/>
</dbReference>
<reference evidence="1 2" key="1">
    <citation type="submission" date="2019-03" db="EMBL/GenBank/DDBJ databases">
        <title>Cohnella endophytica sp. nov., a novel endophytic bacterium isolated from bark of Sonneratia apetala.</title>
        <authorList>
            <person name="Tuo L."/>
        </authorList>
    </citation>
    <scope>NUCLEOTIDE SEQUENCE [LARGE SCALE GENOMIC DNA]</scope>
    <source>
        <strain evidence="1 2">CCTCC AB 208254</strain>
    </source>
</reference>
<dbReference type="PANTHER" id="PTHR48100">
    <property type="entry name" value="BROAD-SPECIFICITY PHOSPHATASE YOR283W-RELATED"/>
    <property type="match status" value="1"/>
</dbReference>
<organism evidence="1 2">
    <name type="scientific">Cohnella luojiensis</name>
    <dbReference type="NCBI Taxonomy" id="652876"/>
    <lineage>
        <taxon>Bacteria</taxon>
        <taxon>Bacillati</taxon>
        <taxon>Bacillota</taxon>
        <taxon>Bacilli</taxon>
        <taxon>Bacillales</taxon>
        <taxon>Paenibacillaceae</taxon>
        <taxon>Cohnella</taxon>
    </lineage>
</organism>
<dbReference type="GO" id="GO:0005737">
    <property type="term" value="C:cytoplasm"/>
    <property type="evidence" value="ECO:0007669"/>
    <property type="project" value="TreeGrafter"/>
</dbReference>
<dbReference type="Pfam" id="PF00300">
    <property type="entry name" value="His_Phos_1"/>
    <property type="match status" value="1"/>
</dbReference>
<dbReference type="EMBL" id="SOMN01000069">
    <property type="protein sequence ID" value="TFE19359.1"/>
    <property type="molecule type" value="Genomic_DNA"/>
</dbReference>
<dbReference type="CDD" id="cd07067">
    <property type="entry name" value="HP_PGM_like"/>
    <property type="match status" value="1"/>
</dbReference>
<dbReference type="SUPFAM" id="SSF53254">
    <property type="entry name" value="Phosphoglycerate mutase-like"/>
    <property type="match status" value="1"/>
</dbReference>
<name>A0A4Y8LNZ3_9BACL</name>
<dbReference type="InterPro" id="IPR013078">
    <property type="entry name" value="His_Pase_superF_clade-1"/>
</dbReference>
<keyword evidence="2" id="KW-1185">Reference proteome</keyword>
<protein>
    <submittedName>
        <fullName evidence="1">Histidine phosphatase family protein</fullName>
    </submittedName>
</protein>
<sequence>MKTIYLIRHCKAKGQEPDAVLTLEGLAQSESLSDFLLDKQIDLVISSPFLRAIHSIKPFIDLTKVSMKIDSRLSERILCSVELTDWMDKLKVSFDDMDLKLPGGESSVEATNRGIEVINELMNESAYNIVIVTHGNLLSLIIRNFKKDFGFNEWKEMKNPDVFKLIIEQDKYSLERIWK</sequence>
<dbReference type="OrthoDB" id="512570at2"/>